<dbReference type="EMBL" id="CP116968">
    <property type="protein sequence ID" value="WNM63817.1"/>
    <property type="molecule type" value="Genomic_DNA"/>
</dbReference>
<dbReference type="PANTHER" id="PTHR45228:SF8">
    <property type="entry name" value="TWO-COMPONENT RESPONSE REGULATOR-RELATED"/>
    <property type="match status" value="1"/>
</dbReference>
<dbReference type="RefSeq" id="WP_312748541.1">
    <property type="nucleotide sequence ID" value="NZ_CP116968.1"/>
</dbReference>
<dbReference type="CDD" id="cd00077">
    <property type="entry name" value="HDc"/>
    <property type="match status" value="1"/>
</dbReference>
<dbReference type="SUPFAM" id="SSF109604">
    <property type="entry name" value="HD-domain/PDEase-like"/>
    <property type="match status" value="1"/>
</dbReference>
<dbReference type="InterPro" id="IPR003607">
    <property type="entry name" value="HD/PDEase_dom"/>
</dbReference>
<evidence type="ECO:0000259" key="2">
    <source>
        <dbReference type="PROSITE" id="PS51832"/>
    </source>
</evidence>
<dbReference type="InterPro" id="IPR037522">
    <property type="entry name" value="HD_GYP_dom"/>
</dbReference>
<feature type="region of interest" description="Disordered" evidence="1">
    <location>
        <begin position="1"/>
        <end position="24"/>
    </location>
</feature>
<dbReference type="PROSITE" id="PS51832">
    <property type="entry name" value="HD_GYP"/>
    <property type="match status" value="1"/>
</dbReference>
<dbReference type="SMART" id="SM00471">
    <property type="entry name" value="HDc"/>
    <property type="match status" value="1"/>
</dbReference>
<feature type="compositionally biased region" description="Acidic residues" evidence="1">
    <location>
        <begin position="1"/>
        <end position="11"/>
    </location>
</feature>
<name>A0AA96GM37_9BACT</name>
<dbReference type="Proteomes" id="UP001302494">
    <property type="component" value="Chromosome"/>
</dbReference>
<dbReference type="Gene3D" id="1.10.3210.10">
    <property type="entry name" value="Hypothetical protein af1432"/>
    <property type="match status" value="1"/>
</dbReference>
<sequence length="292" mass="32628">MNEDKPNEEDGVSPSSSMLYSKAEGSQVSATGELQAARSQLMAYAKDLKQMLEQEGQKTQLLKKAHAQMLVYARDLKLSLEAEQRKNCELEQAYADTILRLARASRYKDEETGAHIERLSHYSQSLALAIGWDQPRARCLFAVAPMHDVGKIGVPDAVLGKNGPLTEVEWQSIKQHPLLGASLLDGSTSPLLEMAKEVALTHHERWDGSGYPRGLKGTQIPITGRIVMLCDLYDALRSQRPYKPAFTHEKTCDIILNGNDRTKPTHFDPHLLEAFREMHQDFNGIYSTVGEI</sequence>
<dbReference type="AlphaFoldDB" id="A0AA96GM37"/>
<protein>
    <submittedName>
        <fullName evidence="3">HD domain-containing protein</fullName>
    </submittedName>
</protein>
<dbReference type="PANTHER" id="PTHR45228">
    <property type="entry name" value="CYCLIC DI-GMP PHOSPHODIESTERASE TM_0186-RELATED"/>
    <property type="match status" value="1"/>
</dbReference>
<gene>
    <name evidence="3" type="ORF">PQG83_08690</name>
</gene>
<organism evidence="3 4">
    <name type="scientific">Candidatus Nitrospira neomarina</name>
    <dbReference type="NCBI Taxonomy" id="3020899"/>
    <lineage>
        <taxon>Bacteria</taxon>
        <taxon>Pseudomonadati</taxon>
        <taxon>Nitrospirota</taxon>
        <taxon>Nitrospiria</taxon>
        <taxon>Nitrospirales</taxon>
        <taxon>Nitrospiraceae</taxon>
        <taxon>Nitrospira</taxon>
    </lineage>
</organism>
<dbReference type="KEGG" id="nneo:PQG83_08690"/>
<reference evidence="3 4" key="1">
    <citation type="submission" date="2023-01" db="EMBL/GenBank/DDBJ databases">
        <title>Cultivation and genomic characterization of new, ubiquitous marine nitrite-oxidizing bacteria from the Nitrospirales.</title>
        <authorList>
            <person name="Mueller A.J."/>
            <person name="Daebeler A."/>
            <person name="Herbold C.W."/>
            <person name="Kirkegaard R.H."/>
            <person name="Daims H."/>
        </authorList>
    </citation>
    <scope>NUCLEOTIDE SEQUENCE [LARGE SCALE GENOMIC DNA]</scope>
    <source>
        <strain evidence="3 4">DK</strain>
    </source>
</reference>
<evidence type="ECO:0000256" key="1">
    <source>
        <dbReference type="SAM" id="MobiDB-lite"/>
    </source>
</evidence>
<evidence type="ECO:0000313" key="3">
    <source>
        <dbReference type="EMBL" id="WNM63817.1"/>
    </source>
</evidence>
<accession>A0AA96GM37</accession>
<evidence type="ECO:0000313" key="4">
    <source>
        <dbReference type="Proteomes" id="UP001302494"/>
    </source>
</evidence>
<dbReference type="InterPro" id="IPR052020">
    <property type="entry name" value="Cyclic_di-GMP/3'3'-cGAMP_PDE"/>
</dbReference>
<dbReference type="Pfam" id="PF13487">
    <property type="entry name" value="HD_5"/>
    <property type="match status" value="1"/>
</dbReference>
<keyword evidence="4" id="KW-1185">Reference proteome</keyword>
<proteinExistence type="predicted"/>
<feature type="compositionally biased region" description="Polar residues" evidence="1">
    <location>
        <begin position="13"/>
        <end position="24"/>
    </location>
</feature>
<feature type="domain" description="HD-GYP" evidence="2">
    <location>
        <begin position="90"/>
        <end position="291"/>
    </location>
</feature>